<name>A0A4D6EJ85_9VIRU</name>
<feature type="region of interest" description="Disordered" evidence="1">
    <location>
        <begin position="32"/>
        <end position="58"/>
    </location>
</feature>
<gene>
    <name evidence="2" type="ORF">pclt_cds_796</name>
</gene>
<sequence length="747" mass="80826">MLCDNAPPLLDQPVSALAVRLAAEIIARTPGIQAPPTQMHPDGDGNDNITAFAPPSPTVTKAEYGESSLYATDATAIVATDNADVDVDTNVNNTQKDDDDHNDARALLDRCMETEAKPPSAWQSFLKDYAATLPTRGPALRDAGTTEAPVYSTGTALAVVQRIIPVLDAHHLDVYAIRLRPEHATVIASPWEHVKPMAEIDCGAGDWLIEVACGRAWFDDVREGQELAGGVFSIRRAIHRHTGTVVETNGAQLGDGYRVATDSLFAFFRSGCTAPQDFVDARYGRIDRAPAALASLGWTLDASQSAHNLDHRWSIASAGDERLGVFVRAGDGTRVHVVSYRGSVFVGVQPTSICLPTAAYPPRPERDGGDYPFAVPRPPADYTGDTHSDDGDGRVDAKEAGRVHGDRDHLIAQGLLDPMHMASGRPEDHIDTTGGHWPYTRFEFDPDVHMDAIAEADWHRRLAARMHLVADLIRGDYGPPVDDDTLAAAAESPSGLAVHVPMICQWARGPHRVNARTCGNLMEHLTSIGATRSWRIWRKDLHLRHGSRHHDPSRGLYINWFVQCDFVQRRSDFAPATVRFYAHLVGLDGAAAAAAHLSSSLSTPTLSTSASNPAHVVAAYYCLTARKHMPNCDDDDDHQGWRLAWGAAEGLDEPALTAAVDAAIDAAQPAPTSRFAADQPHPLVAYYRDREFALAPGLFRGILDEDALCTDVNADGRSAGAAVIHALDWIATAFDRHATLFALPADL</sequence>
<reference evidence="2" key="1">
    <citation type="journal article" date="2019" name="Front. Microbiol.">
        <title>Pandoravirus Celtis Illustrates the Microevolution Processes at Work in the Giant Pandoraviridae Genomes.</title>
        <authorList>
            <person name="Legendre M."/>
            <person name="Alempic J.M."/>
            <person name="Philippe N."/>
            <person name="Lartigue A."/>
            <person name="Jeudy S."/>
            <person name="Poirot O."/>
            <person name="Ta N.T."/>
            <person name="Nin S."/>
            <person name="Coute Y."/>
            <person name="Abergel C."/>
            <person name="Claverie J.M."/>
        </authorList>
    </citation>
    <scope>NUCLEOTIDE SEQUENCE</scope>
</reference>
<dbReference type="Proteomes" id="UP001237152">
    <property type="component" value="Segment"/>
</dbReference>
<dbReference type="EMBL" id="MK174290">
    <property type="protein sequence ID" value="QBZ81383.1"/>
    <property type="molecule type" value="Genomic_DNA"/>
</dbReference>
<evidence type="ECO:0000313" key="3">
    <source>
        <dbReference type="Proteomes" id="UP001237152"/>
    </source>
</evidence>
<evidence type="ECO:0000256" key="1">
    <source>
        <dbReference type="SAM" id="MobiDB-lite"/>
    </source>
</evidence>
<protein>
    <submittedName>
        <fullName evidence="2">Uncharacterized protein</fullName>
    </submittedName>
</protein>
<evidence type="ECO:0000313" key="2">
    <source>
        <dbReference type="EMBL" id="QBZ81383.1"/>
    </source>
</evidence>
<organism evidence="2 3">
    <name type="scientific">Pandoravirus celtis</name>
    <dbReference type="NCBI Taxonomy" id="2568002"/>
    <lineage>
        <taxon>Viruses</taxon>
        <taxon>Pandoravirus</taxon>
    </lineage>
</organism>
<proteinExistence type="predicted"/>
<accession>A0A4D6EJ85</accession>